<protein>
    <submittedName>
        <fullName evidence="2">Six-bladed beta-propeller, TolB-like</fullName>
    </submittedName>
</protein>
<dbReference type="Proteomes" id="UP000245695">
    <property type="component" value="Chromosome 1"/>
</dbReference>
<keyword evidence="3" id="KW-1185">Reference proteome</keyword>
<sequence length="372" mass="43039">MKNFNIFKKEKSNLIVLFCIVGILSMIIYFGINKDKEYTKNVNLSSSKYIYNENKLKKKDEPIKLNSVISLSRNVLSMKILDNNILLFESEKGKTDIVSIDIKSKEKKLINSSSAGKVMYYGYRSISPNGEVLLCIQDYKNKPVTSILNLKENSSKILESRPITILSWVLDSSGFIYTIDNSLIYYDIINGTKREIYKFKDDEFIHKVEFSSDGTKLYMFMEKLLKNNHTKSILLEYDLKMNKSTIKINSNNIIDMEVFNNGSILTLEHRDGINRIYINTKNKSEELDIKNVESIYLNNNRSKLVIITTNNNYEMEIGIYDVKNRSENTKLSKVGNISGITRIGSISINNENQLAYLVRDKLQNLRLYIYDI</sequence>
<dbReference type="KEGG" id="rhom:FRIFI_1119"/>
<keyword evidence="1" id="KW-0812">Transmembrane</keyword>
<keyword evidence="1" id="KW-1133">Transmembrane helix</keyword>
<evidence type="ECO:0000256" key="1">
    <source>
        <dbReference type="SAM" id="Phobius"/>
    </source>
</evidence>
<evidence type="ECO:0000313" key="2">
    <source>
        <dbReference type="EMBL" id="CEI72658.1"/>
    </source>
</evidence>
<dbReference type="SUPFAM" id="SSF82171">
    <property type="entry name" value="DPP6 N-terminal domain-like"/>
    <property type="match status" value="1"/>
</dbReference>
<organism evidence="2 3">
    <name type="scientific">Romboutsia hominis</name>
    <dbReference type="NCBI Taxonomy" id="1507512"/>
    <lineage>
        <taxon>Bacteria</taxon>
        <taxon>Bacillati</taxon>
        <taxon>Bacillota</taxon>
        <taxon>Clostridia</taxon>
        <taxon>Peptostreptococcales</taxon>
        <taxon>Peptostreptococcaceae</taxon>
        <taxon>Romboutsia</taxon>
    </lineage>
</organism>
<reference evidence="2 3" key="1">
    <citation type="submission" date="2014-09" db="EMBL/GenBank/DDBJ databases">
        <authorList>
            <person name="Hornung B.V."/>
        </authorList>
    </citation>
    <scope>NUCLEOTIDE SEQUENCE [LARGE SCALE GENOMIC DNA]</scope>
    <source>
        <strain evidence="2 3">FRIFI</strain>
    </source>
</reference>
<dbReference type="EMBL" id="LN650648">
    <property type="protein sequence ID" value="CEI72658.1"/>
    <property type="molecule type" value="Genomic_DNA"/>
</dbReference>
<evidence type="ECO:0000313" key="3">
    <source>
        <dbReference type="Proteomes" id="UP000245695"/>
    </source>
</evidence>
<feature type="transmembrane region" description="Helical" evidence="1">
    <location>
        <begin position="12"/>
        <end position="32"/>
    </location>
</feature>
<accession>A0A2P2BQN1</accession>
<gene>
    <name evidence="2" type="ORF">FRIFI_1119</name>
</gene>
<proteinExistence type="predicted"/>
<dbReference type="RefSeq" id="WP_092926240.1">
    <property type="nucleotide sequence ID" value="NZ_FJTZ01000012.1"/>
</dbReference>
<keyword evidence="1" id="KW-0472">Membrane</keyword>
<name>A0A2P2BQN1_9FIRM</name>
<dbReference type="AlphaFoldDB" id="A0A2P2BQN1"/>